<dbReference type="EMBL" id="JANBVO010000026">
    <property type="protein sequence ID" value="KAJ9139417.1"/>
    <property type="molecule type" value="Genomic_DNA"/>
</dbReference>
<gene>
    <name evidence="3" type="ORF">NKR23_g7921</name>
</gene>
<sequence length="94" mass="9670">MRHTTLVLLFAALASGLMLPARDATEPSATTTVEPGPTPTLGPPYTTVPPDCLAVNGSVQCLGGEQYCGYCPACQNPPRGTAGYGIFPLGTRCS</sequence>
<keyword evidence="2" id="KW-0732">Signal</keyword>
<feature type="signal peptide" evidence="2">
    <location>
        <begin position="1"/>
        <end position="24"/>
    </location>
</feature>
<evidence type="ECO:0000313" key="3">
    <source>
        <dbReference type="EMBL" id="KAJ9139417.1"/>
    </source>
</evidence>
<accession>A0AA38RV05</accession>
<evidence type="ECO:0000256" key="1">
    <source>
        <dbReference type="SAM" id="MobiDB-lite"/>
    </source>
</evidence>
<comment type="caution">
    <text evidence="3">The sequence shown here is derived from an EMBL/GenBank/DDBJ whole genome shotgun (WGS) entry which is preliminary data.</text>
</comment>
<proteinExistence type="predicted"/>
<dbReference type="AlphaFoldDB" id="A0AA38RV05"/>
<keyword evidence="4" id="KW-1185">Reference proteome</keyword>
<evidence type="ECO:0000256" key="2">
    <source>
        <dbReference type="SAM" id="SignalP"/>
    </source>
</evidence>
<feature type="chain" id="PRO_5041328995" evidence="2">
    <location>
        <begin position="25"/>
        <end position="94"/>
    </location>
</feature>
<name>A0AA38RV05_9PEZI</name>
<evidence type="ECO:0000313" key="4">
    <source>
        <dbReference type="Proteomes" id="UP001174694"/>
    </source>
</evidence>
<protein>
    <submittedName>
        <fullName evidence="3">Uncharacterized protein</fullName>
    </submittedName>
</protein>
<dbReference type="Proteomes" id="UP001174694">
    <property type="component" value="Unassembled WGS sequence"/>
</dbReference>
<feature type="region of interest" description="Disordered" evidence="1">
    <location>
        <begin position="25"/>
        <end position="44"/>
    </location>
</feature>
<organism evidence="3 4">
    <name type="scientific">Pleurostoma richardsiae</name>
    <dbReference type="NCBI Taxonomy" id="41990"/>
    <lineage>
        <taxon>Eukaryota</taxon>
        <taxon>Fungi</taxon>
        <taxon>Dikarya</taxon>
        <taxon>Ascomycota</taxon>
        <taxon>Pezizomycotina</taxon>
        <taxon>Sordariomycetes</taxon>
        <taxon>Sordariomycetidae</taxon>
        <taxon>Calosphaeriales</taxon>
        <taxon>Pleurostomataceae</taxon>
        <taxon>Pleurostoma</taxon>
    </lineage>
</organism>
<reference evidence="3" key="1">
    <citation type="submission" date="2022-07" db="EMBL/GenBank/DDBJ databases">
        <title>Fungi with potential for degradation of polypropylene.</title>
        <authorList>
            <person name="Gostincar C."/>
        </authorList>
    </citation>
    <scope>NUCLEOTIDE SEQUENCE</scope>
    <source>
        <strain evidence="3">EXF-13308</strain>
    </source>
</reference>